<reference evidence="1" key="2">
    <citation type="submission" date="2017-11" db="EMBL/GenBank/DDBJ databases">
        <title>Coralsnake Venomics: Analyses of Venom Gland Transcriptomes and Proteomes of Six Brazilian Taxa.</title>
        <authorList>
            <person name="Aird S.D."/>
            <person name="Jorge da Silva N."/>
            <person name="Qiu L."/>
            <person name="Villar-Briones A."/>
            <person name="Aparecida-Saddi V."/>
            <person name="Campos-Telles M.P."/>
            <person name="Grau M."/>
            <person name="Mikheyev A.S."/>
        </authorList>
    </citation>
    <scope>NUCLEOTIDE SEQUENCE</scope>
    <source>
        <tissue evidence="1">Venom_gland</tissue>
    </source>
</reference>
<dbReference type="AlphaFoldDB" id="A0A2D4N610"/>
<organism evidence="1">
    <name type="scientific">Micrurus spixii</name>
    <name type="common">Amazon coral snake</name>
    <dbReference type="NCBI Taxonomy" id="129469"/>
    <lineage>
        <taxon>Eukaryota</taxon>
        <taxon>Metazoa</taxon>
        <taxon>Chordata</taxon>
        <taxon>Craniata</taxon>
        <taxon>Vertebrata</taxon>
        <taxon>Euteleostomi</taxon>
        <taxon>Lepidosauria</taxon>
        <taxon>Squamata</taxon>
        <taxon>Bifurcata</taxon>
        <taxon>Unidentata</taxon>
        <taxon>Episquamata</taxon>
        <taxon>Toxicofera</taxon>
        <taxon>Serpentes</taxon>
        <taxon>Colubroidea</taxon>
        <taxon>Elapidae</taxon>
        <taxon>Elapinae</taxon>
        <taxon>Micrurus</taxon>
    </lineage>
</organism>
<sequence>MLPHQRSGLSGSRSKVIVPSKVRICLHRWTSPSISKSCPLKDPQRITVTTDASLFGWGAHCQSISAQGCWSHTELLNNIYWLELRAVHFAQGGPFCSPQLPFPHPSTKHPYLDNVTAKAHINRRGTHSLLLMQEAERR</sequence>
<name>A0A2D4N610_9SAUR</name>
<dbReference type="EMBL" id="IACM01149192">
    <property type="protein sequence ID" value="LAB40609.1"/>
    <property type="molecule type" value="Transcribed_RNA"/>
</dbReference>
<reference evidence="1" key="1">
    <citation type="submission" date="2017-07" db="EMBL/GenBank/DDBJ databases">
        <authorList>
            <person name="Mikheyev A."/>
            <person name="Grau M."/>
        </authorList>
    </citation>
    <scope>NUCLEOTIDE SEQUENCE</scope>
    <source>
        <tissue evidence="1">Venom_gland</tissue>
    </source>
</reference>
<dbReference type="CDD" id="cd09275">
    <property type="entry name" value="RNase_HI_RT_DIRS1"/>
    <property type="match status" value="1"/>
</dbReference>
<protein>
    <submittedName>
        <fullName evidence="1">Uncharacterized protein</fullName>
    </submittedName>
</protein>
<accession>A0A2D4N610</accession>
<evidence type="ECO:0000313" key="1">
    <source>
        <dbReference type="EMBL" id="LAB40609.1"/>
    </source>
</evidence>
<proteinExistence type="predicted"/>